<reference evidence="2 3" key="1">
    <citation type="submission" date="2023-01" db="EMBL/GenBank/DDBJ databases">
        <authorList>
            <person name="Kreplak J."/>
        </authorList>
    </citation>
    <scope>NUCLEOTIDE SEQUENCE [LARGE SCALE GENOMIC DNA]</scope>
</reference>
<keyword evidence="1" id="KW-0812">Transmembrane</keyword>
<feature type="transmembrane region" description="Helical" evidence="1">
    <location>
        <begin position="29"/>
        <end position="50"/>
    </location>
</feature>
<name>A0AAV0ZKF5_VICFA</name>
<evidence type="ECO:0000313" key="2">
    <source>
        <dbReference type="EMBL" id="CAI8597648.1"/>
    </source>
</evidence>
<sequence>MSFLTGSPKSSWQPIMTVKTNTQSYWFNWRVLLCGIWVILSIIFSSLLIWKYEKGLRNVEARNGSDSERERQEENSAVLYEDETWKPCLKGIHPTWLLAFRVFAFFVLLVLLAANAAVDGGSIFYYYTQWTFTSITFYFGLGSILSMHGCYQHHKKAGGDSKVDNVDGDAEQGMYNVHILPPSFYASDQEKNLGVPEEVLVRQHSGTWGYIFQIIFQINAGAALLTDCVFWFVFVPFLTIKDYNLNFLIIIMHSINAVFLIGDTALNCLPFPWFRMGYFCLWTVTYVIFQWIVHACINLWWPYPFLDLSSSFAPLWYFAVALLHIPCYGIFTLVMKLKHYVLSTCYPDSYQGAR</sequence>
<evidence type="ECO:0000313" key="3">
    <source>
        <dbReference type="Proteomes" id="UP001157006"/>
    </source>
</evidence>
<feature type="transmembrane region" description="Helical" evidence="1">
    <location>
        <begin position="124"/>
        <end position="146"/>
    </location>
</feature>
<organism evidence="2 3">
    <name type="scientific">Vicia faba</name>
    <name type="common">Broad bean</name>
    <name type="synonym">Faba vulgaris</name>
    <dbReference type="NCBI Taxonomy" id="3906"/>
    <lineage>
        <taxon>Eukaryota</taxon>
        <taxon>Viridiplantae</taxon>
        <taxon>Streptophyta</taxon>
        <taxon>Embryophyta</taxon>
        <taxon>Tracheophyta</taxon>
        <taxon>Spermatophyta</taxon>
        <taxon>Magnoliopsida</taxon>
        <taxon>eudicotyledons</taxon>
        <taxon>Gunneridae</taxon>
        <taxon>Pentapetalae</taxon>
        <taxon>rosids</taxon>
        <taxon>fabids</taxon>
        <taxon>Fabales</taxon>
        <taxon>Fabaceae</taxon>
        <taxon>Papilionoideae</taxon>
        <taxon>50 kb inversion clade</taxon>
        <taxon>NPAAA clade</taxon>
        <taxon>Hologalegina</taxon>
        <taxon>IRL clade</taxon>
        <taxon>Fabeae</taxon>
        <taxon>Vicia</taxon>
    </lineage>
</organism>
<feature type="transmembrane region" description="Helical" evidence="1">
    <location>
        <begin position="210"/>
        <end position="233"/>
    </location>
</feature>
<feature type="transmembrane region" description="Helical" evidence="1">
    <location>
        <begin position="245"/>
        <end position="266"/>
    </location>
</feature>
<gene>
    <name evidence="2" type="ORF">VFH_II091440</name>
</gene>
<accession>A0AAV0ZKF5</accession>
<dbReference type="EMBL" id="OX451737">
    <property type="protein sequence ID" value="CAI8597648.1"/>
    <property type="molecule type" value="Genomic_DNA"/>
</dbReference>
<feature type="transmembrane region" description="Helical" evidence="1">
    <location>
        <begin position="278"/>
        <end position="303"/>
    </location>
</feature>
<proteinExistence type="predicted"/>
<feature type="transmembrane region" description="Helical" evidence="1">
    <location>
        <begin position="96"/>
        <end position="118"/>
    </location>
</feature>
<evidence type="ECO:0000256" key="1">
    <source>
        <dbReference type="SAM" id="Phobius"/>
    </source>
</evidence>
<keyword evidence="1" id="KW-0472">Membrane</keyword>
<dbReference type="Proteomes" id="UP001157006">
    <property type="component" value="Chromosome 2"/>
</dbReference>
<dbReference type="PANTHER" id="PTHR12242">
    <property type="entry name" value="OS02G0130600 PROTEIN-RELATED"/>
    <property type="match status" value="1"/>
</dbReference>
<feature type="transmembrane region" description="Helical" evidence="1">
    <location>
        <begin position="315"/>
        <end position="334"/>
    </location>
</feature>
<evidence type="ECO:0008006" key="4">
    <source>
        <dbReference type="Google" id="ProtNLM"/>
    </source>
</evidence>
<dbReference type="AlphaFoldDB" id="A0AAV0ZKF5"/>
<keyword evidence="1" id="KW-1133">Transmembrane helix</keyword>
<dbReference type="PANTHER" id="PTHR12242:SF22">
    <property type="entry name" value="OS02G0130600 PROTEIN"/>
    <property type="match status" value="1"/>
</dbReference>
<protein>
    <recommendedName>
        <fullName evidence="4">Transmembrane protein</fullName>
    </recommendedName>
</protein>
<keyword evidence="3" id="KW-1185">Reference proteome</keyword>
<dbReference type="GO" id="GO:0016020">
    <property type="term" value="C:membrane"/>
    <property type="evidence" value="ECO:0007669"/>
    <property type="project" value="TreeGrafter"/>
</dbReference>